<dbReference type="Proteomes" id="UP000800035">
    <property type="component" value="Unassembled WGS sequence"/>
</dbReference>
<name>A0A6A5TSW8_9PLEO</name>
<proteinExistence type="predicted"/>
<sequence length="105" mass="11960">MLTQELPKAEVDWERAYNEMTNQKAAADEVIVRAIALGSRIMSIEFQRAAAEALANNLIDRFQTPGYEAIIYAFDNLPAGDPTLQFLVDVHCAFWMEEHDDENNR</sequence>
<keyword evidence="2" id="KW-1185">Reference proteome</keyword>
<reference evidence="1" key="1">
    <citation type="journal article" date="2020" name="Stud. Mycol.">
        <title>101 Dothideomycetes genomes: a test case for predicting lifestyles and emergence of pathogens.</title>
        <authorList>
            <person name="Haridas S."/>
            <person name="Albert R."/>
            <person name="Binder M."/>
            <person name="Bloem J."/>
            <person name="Labutti K."/>
            <person name="Salamov A."/>
            <person name="Andreopoulos B."/>
            <person name="Baker S."/>
            <person name="Barry K."/>
            <person name="Bills G."/>
            <person name="Bluhm B."/>
            <person name="Cannon C."/>
            <person name="Castanera R."/>
            <person name="Culley D."/>
            <person name="Daum C."/>
            <person name="Ezra D."/>
            <person name="Gonzalez J."/>
            <person name="Henrissat B."/>
            <person name="Kuo A."/>
            <person name="Liang C."/>
            <person name="Lipzen A."/>
            <person name="Lutzoni F."/>
            <person name="Magnuson J."/>
            <person name="Mondo S."/>
            <person name="Nolan M."/>
            <person name="Ohm R."/>
            <person name="Pangilinan J."/>
            <person name="Park H.-J."/>
            <person name="Ramirez L."/>
            <person name="Alfaro M."/>
            <person name="Sun H."/>
            <person name="Tritt A."/>
            <person name="Yoshinaga Y."/>
            <person name="Zwiers L.-H."/>
            <person name="Turgeon B."/>
            <person name="Goodwin S."/>
            <person name="Spatafora J."/>
            <person name="Crous P."/>
            <person name="Grigoriev I."/>
        </authorList>
    </citation>
    <scope>NUCLEOTIDE SEQUENCE</scope>
    <source>
        <strain evidence="1">CBS 675.92</strain>
    </source>
</reference>
<dbReference type="EMBL" id="ML976994">
    <property type="protein sequence ID" value="KAF1955498.1"/>
    <property type="molecule type" value="Genomic_DNA"/>
</dbReference>
<protein>
    <submittedName>
        <fullName evidence="1">Uncharacterized protein</fullName>
    </submittedName>
</protein>
<gene>
    <name evidence="1" type="ORF">CC80DRAFT_474246</name>
</gene>
<evidence type="ECO:0000313" key="1">
    <source>
        <dbReference type="EMBL" id="KAF1955498.1"/>
    </source>
</evidence>
<accession>A0A6A5TSW8</accession>
<dbReference type="OrthoDB" id="194443at2759"/>
<dbReference type="AlphaFoldDB" id="A0A6A5TSW8"/>
<feature type="non-terminal residue" evidence="1">
    <location>
        <position position="105"/>
    </location>
</feature>
<organism evidence="1 2">
    <name type="scientific">Byssothecium circinans</name>
    <dbReference type="NCBI Taxonomy" id="147558"/>
    <lineage>
        <taxon>Eukaryota</taxon>
        <taxon>Fungi</taxon>
        <taxon>Dikarya</taxon>
        <taxon>Ascomycota</taxon>
        <taxon>Pezizomycotina</taxon>
        <taxon>Dothideomycetes</taxon>
        <taxon>Pleosporomycetidae</taxon>
        <taxon>Pleosporales</taxon>
        <taxon>Massarineae</taxon>
        <taxon>Massarinaceae</taxon>
        <taxon>Byssothecium</taxon>
    </lineage>
</organism>
<evidence type="ECO:0000313" key="2">
    <source>
        <dbReference type="Proteomes" id="UP000800035"/>
    </source>
</evidence>